<dbReference type="EMBL" id="JAMZMM010000007">
    <property type="protein sequence ID" value="MCP2727130.1"/>
    <property type="molecule type" value="Genomic_DNA"/>
</dbReference>
<keyword evidence="1" id="KW-0472">Membrane</keyword>
<keyword evidence="1" id="KW-1133">Transmembrane helix</keyword>
<dbReference type="InterPro" id="IPR001387">
    <property type="entry name" value="Cro/C1-type_HTH"/>
</dbReference>
<name>A0AAE3GM61_9CYAN</name>
<reference evidence="3" key="1">
    <citation type="submission" date="2022-06" db="EMBL/GenBank/DDBJ databases">
        <title>New cyanobacteria of genus Symplocastrum in benthos of Lake Baikal.</title>
        <authorList>
            <person name="Sorokovikova E."/>
            <person name="Tikhonova I."/>
            <person name="Krasnopeev A."/>
            <person name="Evseev P."/>
            <person name="Gladkikh A."/>
            <person name="Belykh O."/>
        </authorList>
    </citation>
    <scope>NUCLEOTIDE SEQUENCE</scope>
    <source>
        <strain evidence="3">BBK-W-15</strain>
    </source>
</reference>
<dbReference type="AlphaFoldDB" id="A0AAE3GM61"/>
<dbReference type="InterPro" id="IPR010982">
    <property type="entry name" value="Lambda_DNA-bd_dom_sf"/>
</dbReference>
<dbReference type="PANTHER" id="PTHR34475:SF1">
    <property type="entry name" value="CYTOSKELETON PROTEIN RODZ"/>
    <property type="match status" value="1"/>
</dbReference>
<dbReference type="Pfam" id="PF13464">
    <property type="entry name" value="RodZ_C"/>
    <property type="match status" value="1"/>
</dbReference>
<dbReference type="InterPro" id="IPR025194">
    <property type="entry name" value="RodZ-like_C"/>
</dbReference>
<dbReference type="Gene3D" id="1.10.260.40">
    <property type="entry name" value="lambda repressor-like DNA-binding domains"/>
    <property type="match status" value="1"/>
</dbReference>
<evidence type="ECO:0000256" key="1">
    <source>
        <dbReference type="SAM" id="Phobius"/>
    </source>
</evidence>
<gene>
    <name evidence="3" type="ORF">NJ959_01400</name>
</gene>
<accession>A0AAE3GM61</accession>
<comment type="caution">
    <text evidence="3">The sequence shown here is derived from an EMBL/GenBank/DDBJ whole genome shotgun (WGS) entry which is preliminary data.</text>
</comment>
<dbReference type="CDD" id="cd00093">
    <property type="entry name" value="HTH_XRE"/>
    <property type="match status" value="1"/>
</dbReference>
<feature type="domain" description="Cytoskeleton protein RodZ-like C-terminal" evidence="2">
    <location>
        <begin position="188"/>
        <end position="256"/>
    </location>
</feature>
<evidence type="ECO:0000259" key="2">
    <source>
        <dbReference type="Pfam" id="PF13464"/>
    </source>
</evidence>
<sequence length="263" mass="29283">MKKENKRNLSQELAEKLKEVGDRLHQHRTEKSISLEEVAAKTRIQTRLLRAIEEGRLDELPEPIYIQGFVRRFAEAIGLNGNDFASDFPVAMNVQVTRPTWQYVRVAQLRPFHLYFLYIFLVIGSVNGLSYVVSRSNVQVIKIEDSSNQTQKIQNNSKQFSSQLNIELKPSNPGKPSSPGNKPVQVGVTLKASSWIRIVADGKPVFEGTLPEGTQRTWVADDKLVVRAGNAGGVLVEFNNQIAKQMGAPGKVEEITFAAKPGS</sequence>
<dbReference type="RefSeq" id="WP_254009948.1">
    <property type="nucleotide sequence ID" value="NZ_JAMZMM010000007.1"/>
</dbReference>
<feature type="transmembrane region" description="Helical" evidence="1">
    <location>
        <begin position="112"/>
        <end position="133"/>
    </location>
</feature>
<proteinExistence type="predicted"/>
<dbReference type="Proteomes" id="UP001204953">
    <property type="component" value="Unassembled WGS sequence"/>
</dbReference>
<protein>
    <submittedName>
        <fullName evidence="3">DUF4115 domain-containing protein</fullName>
    </submittedName>
</protein>
<organism evidence="3 4">
    <name type="scientific">Limnofasciculus baicalensis BBK-W-15</name>
    <dbReference type="NCBI Taxonomy" id="2699891"/>
    <lineage>
        <taxon>Bacteria</taxon>
        <taxon>Bacillati</taxon>
        <taxon>Cyanobacteriota</taxon>
        <taxon>Cyanophyceae</taxon>
        <taxon>Coleofasciculales</taxon>
        <taxon>Coleofasciculaceae</taxon>
        <taxon>Limnofasciculus</taxon>
        <taxon>Limnofasciculus baicalensis</taxon>
    </lineage>
</organism>
<evidence type="ECO:0000313" key="4">
    <source>
        <dbReference type="Proteomes" id="UP001204953"/>
    </source>
</evidence>
<keyword evidence="1" id="KW-0812">Transmembrane</keyword>
<dbReference type="SUPFAM" id="SSF47413">
    <property type="entry name" value="lambda repressor-like DNA-binding domains"/>
    <property type="match status" value="1"/>
</dbReference>
<evidence type="ECO:0000313" key="3">
    <source>
        <dbReference type="EMBL" id="MCP2727130.1"/>
    </source>
</evidence>
<dbReference type="GO" id="GO:0003677">
    <property type="term" value="F:DNA binding"/>
    <property type="evidence" value="ECO:0007669"/>
    <property type="project" value="InterPro"/>
</dbReference>
<keyword evidence="4" id="KW-1185">Reference proteome</keyword>
<dbReference type="Pfam" id="PF13413">
    <property type="entry name" value="HTH_25"/>
    <property type="match status" value="1"/>
</dbReference>
<dbReference type="InterPro" id="IPR050400">
    <property type="entry name" value="Bact_Cytoskel_RodZ"/>
</dbReference>
<dbReference type="PANTHER" id="PTHR34475">
    <property type="match status" value="1"/>
</dbReference>